<evidence type="ECO:0000256" key="15">
    <source>
        <dbReference type="SAM" id="Phobius"/>
    </source>
</evidence>
<evidence type="ECO:0000256" key="4">
    <source>
        <dbReference type="ARBA" id="ARBA00010441"/>
    </source>
</evidence>
<evidence type="ECO:0000256" key="12">
    <source>
        <dbReference type="ARBA" id="ARBA00023209"/>
    </source>
</evidence>
<dbReference type="PANTHER" id="PTHR14269">
    <property type="entry name" value="CDP-DIACYLGLYCEROL--GLYCEROL-3-PHOSPHATE 3-PHOSPHATIDYLTRANSFERASE-RELATED"/>
    <property type="match status" value="1"/>
</dbReference>
<keyword evidence="17" id="KW-1185">Reference proteome</keyword>
<dbReference type="PIRSF" id="PIRSF000847">
    <property type="entry name" value="Phos_ph_gly_syn"/>
    <property type="match status" value="1"/>
</dbReference>
<dbReference type="InterPro" id="IPR050324">
    <property type="entry name" value="CDP-alcohol_PTase-I"/>
</dbReference>
<comment type="subcellular location">
    <subcellularLocation>
        <location evidence="1">Membrane</location>
        <topology evidence="1">Multi-pass membrane protein</topology>
    </subcellularLocation>
</comment>
<evidence type="ECO:0000256" key="13">
    <source>
        <dbReference type="ARBA" id="ARBA00023264"/>
    </source>
</evidence>
<keyword evidence="11 15" id="KW-0472">Membrane</keyword>
<keyword evidence="13" id="KW-1208">Phospholipid metabolism</keyword>
<evidence type="ECO:0000256" key="10">
    <source>
        <dbReference type="ARBA" id="ARBA00023098"/>
    </source>
</evidence>
<feature type="transmembrane region" description="Helical" evidence="15">
    <location>
        <begin position="86"/>
        <end position="109"/>
    </location>
</feature>
<evidence type="ECO:0000313" key="17">
    <source>
        <dbReference type="Proteomes" id="UP001241747"/>
    </source>
</evidence>
<evidence type="ECO:0000256" key="6">
    <source>
        <dbReference type="ARBA" id="ARBA00014944"/>
    </source>
</evidence>
<evidence type="ECO:0000256" key="3">
    <source>
        <dbReference type="ARBA" id="ARBA00005189"/>
    </source>
</evidence>
<keyword evidence="12" id="KW-0594">Phospholipid biosynthesis</keyword>
<dbReference type="Proteomes" id="UP001241747">
    <property type="component" value="Unassembled WGS sequence"/>
</dbReference>
<keyword evidence="8 15" id="KW-0812">Transmembrane</keyword>
<comment type="catalytic activity">
    <reaction evidence="14">
        <text>a CDP-1,2-diacyl-sn-glycerol + sn-glycerol 3-phosphate = a 1,2-diacyl-sn-glycero-3-phospho-(1'-sn-glycero-3'-phosphate) + CMP + H(+)</text>
        <dbReference type="Rhea" id="RHEA:12593"/>
        <dbReference type="ChEBI" id="CHEBI:15378"/>
        <dbReference type="ChEBI" id="CHEBI:57597"/>
        <dbReference type="ChEBI" id="CHEBI:58332"/>
        <dbReference type="ChEBI" id="CHEBI:60110"/>
        <dbReference type="ChEBI" id="CHEBI:60377"/>
        <dbReference type="EC" id="2.7.8.5"/>
    </reaction>
</comment>
<evidence type="ECO:0000256" key="5">
    <source>
        <dbReference type="ARBA" id="ARBA00013170"/>
    </source>
</evidence>
<feature type="transmembrane region" description="Helical" evidence="15">
    <location>
        <begin position="148"/>
        <end position="168"/>
    </location>
</feature>
<dbReference type="GO" id="GO:0043337">
    <property type="term" value="F:cardiolipin synthase (CMP-forming)"/>
    <property type="evidence" value="ECO:0007669"/>
    <property type="project" value="UniProtKB-EC"/>
</dbReference>
<gene>
    <name evidence="16" type="ORF">QOZ94_002255</name>
</gene>
<comment type="pathway">
    <text evidence="3">Lipid metabolism.</text>
</comment>
<keyword evidence="16" id="KW-0808">Transferase</keyword>
<dbReference type="EMBL" id="JAUSVY010000004">
    <property type="protein sequence ID" value="MDQ0505459.1"/>
    <property type="molecule type" value="Genomic_DNA"/>
</dbReference>
<dbReference type="RefSeq" id="WP_237344076.1">
    <property type="nucleotide sequence ID" value="NZ_JABWGX010000002.1"/>
</dbReference>
<proteinExistence type="inferred from homology"/>
<evidence type="ECO:0000256" key="9">
    <source>
        <dbReference type="ARBA" id="ARBA00022989"/>
    </source>
</evidence>
<keyword evidence="9 15" id="KW-1133">Transmembrane helix</keyword>
<keyword evidence="10" id="KW-0443">Lipid metabolism</keyword>
<evidence type="ECO:0000256" key="8">
    <source>
        <dbReference type="ARBA" id="ARBA00022692"/>
    </source>
</evidence>
<keyword evidence="7" id="KW-0444">Lipid biosynthesis</keyword>
<accession>A0ABU0LE92</accession>
<evidence type="ECO:0000256" key="2">
    <source>
        <dbReference type="ARBA" id="ARBA00005042"/>
    </source>
</evidence>
<organism evidence="16 17">
    <name type="scientific">Xanthobacter agilis</name>
    <dbReference type="NCBI Taxonomy" id="47492"/>
    <lineage>
        <taxon>Bacteria</taxon>
        <taxon>Pseudomonadati</taxon>
        <taxon>Pseudomonadota</taxon>
        <taxon>Alphaproteobacteria</taxon>
        <taxon>Hyphomicrobiales</taxon>
        <taxon>Xanthobacteraceae</taxon>
        <taxon>Xanthobacter</taxon>
    </lineage>
</organism>
<dbReference type="InterPro" id="IPR004570">
    <property type="entry name" value="Phosphatidylglycerol_P_synth"/>
</dbReference>
<evidence type="ECO:0000256" key="14">
    <source>
        <dbReference type="ARBA" id="ARBA00048586"/>
    </source>
</evidence>
<comment type="caution">
    <text evidence="16">The sequence shown here is derived from an EMBL/GenBank/DDBJ whole genome shotgun (WGS) entry which is preliminary data.</text>
</comment>
<sequence>MSVPNLITIFRILLVPTVVWAIGVGEAELAFWLFLTAGVSDALDGFIAKRFGMQTELGAYLDPVADKALLVSIYVALAVVGDIPRWVAIAVVSRDVMIVGAVVLSLVMAKPVAIRPLVVSKLNTAAQIAFAAFVLASSGFGLDVPQVFSLGLVFVGLLTGLSAAAYLAEWMRHMAS</sequence>
<dbReference type="Pfam" id="PF01066">
    <property type="entry name" value="CDP-OH_P_transf"/>
    <property type="match status" value="1"/>
</dbReference>
<name>A0ABU0LE92_XANAG</name>
<evidence type="ECO:0000256" key="7">
    <source>
        <dbReference type="ARBA" id="ARBA00022516"/>
    </source>
</evidence>
<reference evidence="16 17" key="1">
    <citation type="submission" date="2023-07" db="EMBL/GenBank/DDBJ databases">
        <title>Genomic Encyclopedia of Type Strains, Phase IV (KMG-IV): sequencing the most valuable type-strain genomes for metagenomic binning, comparative biology and taxonomic classification.</title>
        <authorList>
            <person name="Goeker M."/>
        </authorList>
    </citation>
    <scope>NUCLEOTIDE SEQUENCE [LARGE SCALE GENOMIC DNA]</scope>
    <source>
        <strain evidence="16 17">DSM 3770</strain>
    </source>
</reference>
<dbReference type="Gene3D" id="1.20.120.1760">
    <property type="match status" value="1"/>
</dbReference>
<protein>
    <recommendedName>
        <fullName evidence="6">CDP-diacylglycerol--glycerol-3-phosphate 3-phosphatidyltransferase</fullName>
        <ecNumber evidence="5">2.7.8.5</ecNumber>
    </recommendedName>
</protein>
<evidence type="ECO:0000256" key="11">
    <source>
        <dbReference type="ARBA" id="ARBA00023136"/>
    </source>
</evidence>
<dbReference type="EC" id="2.7.8.5" evidence="5"/>
<evidence type="ECO:0000256" key="1">
    <source>
        <dbReference type="ARBA" id="ARBA00004141"/>
    </source>
</evidence>
<comment type="pathway">
    <text evidence="2">Phospholipid metabolism; phosphatidylglycerol biosynthesis; phosphatidylglycerol from CDP-diacylglycerol: step 1/2.</text>
</comment>
<dbReference type="InterPro" id="IPR000462">
    <property type="entry name" value="CDP-OH_P_trans"/>
</dbReference>
<comment type="similarity">
    <text evidence="4">Belongs to the CDP-alcohol phosphatidyltransferase class-I family.</text>
</comment>
<dbReference type="PANTHER" id="PTHR14269:SF62">
    <property type="entry name" value="CDP-DIACYLGLYCEROL--GLYCEROL-3-PHOSPHATE 3-PHOSPHATIDYLTRANSFERASE 1, CHLOROPLASTIC"/>
    <property type="match status" value="1"/>
</dbReference>
<evidence type="ECO:0000313" key="16">
    <source>
        <dbReference type="EMBL" id="MDQ0505459.1"/>
    </source>
</evidence>
<dbReference type="InterPro" id="IPR043130">
    <property type="entry name" value="CDP-OH_PTrfase_TM_dom"/>
</dbReference>